<dbReference type="Gene3D" id="1.25.40.10">
    <property type="entry name" value="Tetratricopeptide repeat domain"/>
    <property type="match status" value="1"/>
</dbReference>
<evidence type="ECO:0000256" key="4">
    <source>
        <dbReference type="ARBA" id="ARBA00023163"/>
    </source>
</evidence>
<dbReference type="InterPro" id="IPR001867">
    <property type="entry name" value="OmpR/PhoB-type_DNA-bd"/>
</dbReference>
<evidence type="ECO:0000313" key="8">
    <source>
        <dbReference type="Proteomes" id="UP001597018"/>
    </source>
</evidence>
<comment type="similarity">
    <text evidence="1">Belongs to the AfsR/DnrI/RedD regulatory family.</text>
</comment>
<feature type="DNA-binding region" description="OmpR/PhoB-type" evidence="5">
    <location>
        <begin position="2"/>
        <end position="107"/>
    </location>
</feature>
<dbReference type="SMART" id="SM00862">
    <property type="entry name" value="Trans_reg_C"/>
    <property type="match status" value="1"/>
</dbReference>
<keyword evidence="3 5" id="KW-0238">DNA-binding</keyword>
<dbReference type="Proteomes" id="UP001597018">
    <property type="component" value="Unassembled WGS sequence"/>
</dbReference>
<comment type="caution">
    <text evidence="7">The sequence shown here is derived from an EMBL/GenBank/DDBJ whole genome shotgun (WGS) entry which is preliminary data.</text>
</comment>
<keyword evidence="4" id="KW-0804">Transcription</keyword>
<dbReference type="InterPro" id="IPR051677">
    <property type="entry name" value="AfsR-DnrI-RedD_regulator"/>
</dbReference>
<dbReference type="PROSITE" id="PS51755">
    <property type="entry name" value="OMPR_PHOB"/>
    <property type="match status" value="1"/>
</dbReference>
<evidence type="ECO:0000256" key="5">
    <source>
        <dbReference type="PROSITE-ProRule" id="PRU01091"/>
    </source>
</evidence>
<dbReference type="InterPro" id="IPR016032">
    <property type="entry name" value="Sig_transdc_resp-reg_C-effctor"/>
</dbReference>
<accession>A0ABW3FRQ2</accession>
<feature type="domain" description="OmpR/PhoB-type" evidence="6">
    <location>
        <begin position="2"/>
        <end position="107"/>
    </location>
</feature>
<dbReference type="Pfam" id="PF03704">
    <property type="entry name" value="BTAD"/>
    <property type="match status" value="1"/>
</dbReference>
<dbReference type="SMART" id="SM01043">
    <property type="entry name" value="BTAD"/>
    <property type="match status" value="1"/>
</dbReference>
<evidence type="ECO:0000313" key="7">
    <source>
        <dbReference type="EMBL" id="MFD0919559.1"/>
    </source>
</evidence>
<organism evidence="7 8">
    <name type="scientific">Saccharopolyspora rosea</name>
    <dbReference type="NCBI Taxonomy" id="524884"/>
    <lineage>
        <taxon>Bacteria</taxon>
        <taxon>Bacillati</taxon>
        <taxon>Actinomycetota</taxon>
        <taxon>Actinomycetes</taxon>
        <taxon>Pseudonocardiales</taxon>
        <taxon>Pseudonocardiaceae</taxon>
        <taxon>Saccharopolyspora</taxon>
    </lineage>
</organism>
<name>A0ABW3FRQ2_9PSEU</name>
<dbReference type="SUPFAM" id="SSF48452">
    <property type="entry name" value="TPR-like"/>
    <property type="match status" value="1"/>
</dbReference>
<protein>
    <submittedName>
        <fullName evidence="7">BTAD domain-containing putative transcriptional regulator</fullName>
    </submittedName>
</protein>
<evidence type="ECO:0000259" key="6">
    <source>
        <dbReference type="PROSITE" id="PS51755"/>
    </source>
</evidence>
<dbReference type="RefSeq" id="WP_263252585.1">
    <property type="nucleotide sequence ID" value="NZ_BAABLT010000001.1"/>
</dbReference>
<dbReference type="Gene3D" id="1.10.10.10">
    <property type="entry name" value="Winged helix-like DNA-binding domain superfamily/Winged helix DNA-binding domain"/>
    <property type="match status" value="1"/>
</dbReference>
<dbReference type="PANTHER" id="PTHR35807">
    <property type="entry name" value="TRANSCRIPTIONAL REGULATOR REDD-RELATED"/>
    <property type="match status" value="1"/>
</dbReference>
<dbReference type="CDD" id="cd15831">
    <property type="entry name" value="BTAD"/>
    <property type="match status" value="1"/>
</dbReference>
<dbReference type="EMBL" id="JBHTIW010000003">
    <property type="protein sequence ID" value="MFD0919559.1"/>
    <property type="molecule type" value="Genomic_DNA"/>
</dbReference>
<dbReference type="Pfam" id="PF00486">
    <property type="entry name" value="Trans_reg_C"/>
    <property type="match status" value="1"/>
</dbReference>
<dbReference type="InterPro" id="IPR011990">
    <property type="entry name" value="TPR-like_helical_dom_sf"/>
</dbReference>
<evidence type="ECO:0000256" key="1">
    <source>
        <dbReference type="ARBA" id="ARBA00005820"/>
    </source>
</evidence>
<dbReference type="InterPro" id="IPR005158">
    <property type="entry name" value="BTAD"/>
</dbReference>
<proteinExistence type="inferred from homology"/>
<reference evidence="8" key="1">
    <citation type="journal article" date="2019" name="Int. J. Syst. Evol. Microbiol.">
        <title>The Global Catalogue of Microorganisms (GCM) 10K type strain sequencing project: providing services to taxonomists for standard genome sequencing and annotation.</title>
        <authorList>
            <consortium name="The Broad Institute Genomics Platform"/>
            <consortium name="The Broad Institute Genome Sequencing Center for Infectious Disease"/>
            <person name="Wu L."/>
            <person name="Ma J."/>
        </authorList>
    </citation>
    <scope>NUCLEOTIDE SEQUENCE [LARGE SCALE GENOMIC DNA]</scope>
    <source>
        <strain evidence="8">CCUG 56401</strain>
    </source>
</reference>
<evidence type="ECO:0000256" key="3">
    <source>
        <dbReference type="ARBA" id="ARBA00023125"/>
    </source>
</evidence>
<sequence length="261" mass="28878">MENRPRGAASARFSVLGPLGMQCDGEDRTPSAPKVRQILALLVLRANQVVSTDALLQELWGDEPPSTALATLHTYIYHLRRLLRRNGLSADGADVVITRAPGYLLKVEPHQVDLTRFRELCLSGREHLDAGRHTEAVADLESALGLWTAQPLVNINLGPRLSAHVAELEENWLCAVKLHVEARMRRGLHHEVIGELRSLTAQYPLDEWLHAQLIRALDLSGRRGDALRAYQGLRAALTRDLGLDPSPEVQRLHQQVLAAGA</sequence>
<evidence type="ECO:0000256" key="2">
    <source>
        <dbReference type="ARBA" id="ARBA00023015"/>
    </source>
</evidence>
<keyword evidence="8" id="KW-1185">Reference proteome</keyword>
<dbReference type="PANTHER" id="PTHR35807:SF1">
    <property type="entry name" value="TRANSCRIPTIONAL REGULATOR REDD"/>
    <property type="match status" value="1"/>
</dbReference>
<dbReference type="InterPro" id="IPR036388">
    <property type="entry name" value="WH-like_DNA-bd_sf"/>
</dbReference>
<keyword evidence="2" id="KW-0805">Transcription regulation</keyword>
<gene>
    <name evidence="7" type="ORF">ACFQ16_07375</name>
</gene>
<dbReference type="SUPFAM" id="SSF46894">
    <property type="entry name" value="C-terminal effector domain of the bipartite response regulators"/>
    <property type="match status" value="1"/>
</dbReference>